<dbReference type="PROSITE" id="PS51257">
    <property type="entry name" value="PROKAR_LIPOPROTEIN"/>
    <property type="match status" value="1"/>
</dbReference>
<accession>A0A940DQA1</accession>
<evidence type="ECO:0000313" key="1">
    <source>
        <dbReference type="EMBL" id="MBO8482735.1"/>
    </source>
</evidence>
<dbReference type="InterPro" id="IPR024302">
    <property type="entry name" value="SusD-like"/>
</dbReference>
<protein>
    <submittedName>
        <fullName evidence="1">SusD/RagB family nutrient-binding outer membrane lipoprotein</fullName>
    </submittedName>
</protein>
<sequence>MKKIIKYTSIAVLGLGLFASCTEKFEEMNTSNIQVDPSDMPLESQCVEPMNYCYPPQQNMFQFWTNLTVDLYSGYFMTPNGNFTNGDMGENRGHGGGMYENYYLHIFNNTRRVIAAYEERGQKGLAGIMKIVQAYGTIMTTDVYGPLAYSSIISGEYESYFPFDSQKQIYFQVIDDLRTAATDIAAMSDAEKTILKDNFDDSWCAGDPEMWIKIANTMKLRVALRLSKREAEMKEGVTVAGKEYPGVDLKALAQEAAGNTLANNGKDIMINKSLENEMWLMFNWGDCGFNANLVTLMSGMKDPRQPLYMTKNNGDITNDAGVVTMPKETDYVGIRFASGLPGKPNAWGNFSYWLDPSNSKGIYAAPLPIFKQAESYFLLAEAKLRWDIGSESVQSLYEKGIRCSMDNELAYKGKYADPVITAYPAGAVDAYINNDTDTQLDFVDPVDPALNTKAVNKLCVKWDDSASNEDKLARIITQKYFALFPLSTEAWAEYRRTGYPVQFPPVVNESNGAVSSDEGVRRQIYSSNAIDTNAQGYQEGVELLNQENSSKTGHSGDTGGTRVWWDNAAKGNF</sequence>
<reference evidence="1" key="1">
    <citation type="submission" date="2020-10" db="EMBL/GenBank/DDBJ databases">
        <authorList>
            <person name="Gilroy R."/>
        </authorList>
    </citation>
    <scope>NUCLEOTIDE SEQUENCE</scope>
    <source>
        <strain evidence="1">G3-8215</strain>
    </source>
</reference>
<gene>
    <name evidence="1" type="ORF">IAB75_01240</name>
</gene>
<dbReference type="EMBL" id="JADILV010000007">
    <property type="protein sequence ID" value="MBO8482735.1"/>
    <property type="molecule type" value="Genomic_DNA"/>
</dbReference>
<proteinExistence type="predicted"/>
<dbReference type="InterPro" id="IPR011990">
    <property type="entry name" value="TPR-like_helical_dom_sf"/>
</dbReference>
<keyword evidence="1" id="KW-0449">Lipoprotein</keyword>
<reference evidence="1" key="2">
    <citation type="journal article" date="2021" name="PeerJ">
        <title>Extensive microbial diversity within the chicken gut microbiome revealed by metagenomics and culture.</title>
        <authorList>
            <person name="Gilroy R."/>
            <person name="Ravi A."/>
            <person name="Getino M."/>
            <person name="Pursley I."/>
            <person name="Horton D.L."/>
            <person name="Alikhan N.F."/>
            <person name="Baker D."/>
            <person name="Gharbi K."/>
            <person name="Hall N."/>
            <person name="Watson M."/>
            <person name="Adriaenssens E.M."/>
            <person name="Foster-Nyarko E."/>
            <person name="Jarju S."/>
            <person name="Secka A."/>
            <person name="Antonio M."/>
            <person name="Oren A."/>
            <person name="Chaudhuri R.R."/>
            <person name="La Ragione R."/>
            <person name="Hildebrand F."/>
            <person name="Pallen M.J."/>
        </authorList>
    </citation>
    <scope>NUCLEOTIDE SEQUENCE</scope>
    <source>
        <strain evidence="1">G3-8215</strain>
    </source>
</reference>
<dbReference type="Proteomes" id="UP000725002">
    <property type="component" value="Unassembled WGS sequence"/>
</dbReference>
<dbReference type="SUPFAM" id="SSF48452">
    <property type="entry name" value="TPR-like"/>
    <property type="match status" value="1"/>
</dbReference>
<dbReference type="Pfam" id="PF12741">
    <property type="entry name" value="SusD-like"/>
    <property type="match status" value="1"/>
</dbReference>
<dbReference type="AlphaFoldDB" id="A0A940DQA1"/>
<organism evidence="1 2">
    <name type="scientific">Candidatus Cryptobacteroides avicola</name>
    <dbReference type="NCBI Taxonomy" id="2840757"/>
    <lineage>
        <taxon>Bacteria</taxon>
        <taxon>Pseudomonadati</taxon>
        <taxon>Bacteroidota</taxon>
        <taxon>Bacteroidia</taxon>
        <taxon>Bacteroidales</taxon>
        <taxon>Candidatus Cryptobacteroides</taxon>
    </lineage>
</organism>
<comment type="caution">
    <text evidence="1">The sequence shown here is derived from an EMBL/GenBank/DDBJ whole genome shotgun (WGS) entry which is preliminary data.</text>
</comment>
<evidence type="ECO:0000313" key="2">
    <source>
        <dbReference type="Proteomes" id="UP000725002"/>
    </source>
</evidence>
<name>A0A940DQA1_9BACT</name>
<dbReference type="Gene3D" id="1.25.40.390">
    <property type="match status" value="1"/>
</dbReference>